<name>A0A511T9C0_MYXFU</name>
<dbReference type="STRING" id="1334629.MFUL124B02_40645"/>
<reference evidence="4 5" key="1">
    <citation type="submission" date="2016-10" db="EMBL/GenBank/DDBJ databases">
        <authorList>
            <person name="Varghese N."/>
            <person name="Submissions S."/>
        </authorList>
    </citation>
    <scope>NUCLEOTIDE SEQUENCE [LARGE SCALE GENOMIC DNA]</scope>
    <source>
        <strain evidence="4 5">DSM 16525</strain>
    </source>
</reference>
<dbReference type="InterPro" id="IPR015943">
    <property type="entry name" value="WD40/YVTN_repeat-like_dom_sf"/>
</dbReference>
<protein>
    <recommendedName>
        <fullName evidence="7">BNR/Asp-box repeat-containing protein</fullName>
    </recommendedName>
</protein>
<feature type="region of interest" description="Disordered" evidence="1">
    <location>
        <begin position="371"/>
        <end position="421"/>
    </location>
</feature>
<evidence type="ECO:0000313" key="5">
    <source>
        <dbReference type="Proteomes" id="UP000183760"/>
    </source>
</evidence>
<feature type="compositionally biased region" description="Low complexity" evidence="1">
    <location>
        <begin position="386"/>
        <end position="406"/>
    </location>
</feature>
<comment type="caution">
    <text evidence="3">The sequence shown here is derived from an EMBL/GenBank/DDBJ whole genome shotgun (WGS) entry which is preliminary data.</text>
</comment>
<dbReference type="Proteomes" id="UP000321514">
    <property type="component" value="Unassembled WGS sequence"/>
</dbReference>
<sequence length="454" mass="48963">MSHQHPHRWSQVLCLLAMCAGTTASAHAGLPETSNVTLRRGHPEDFFLGATFGAVISRDAGKTFRWICPDAMGYGGWNPTAYLWREAGDIMAATGSALLRSPDGGCSWNTHPYFKDTWVSGLAAHPTDDRVLYVVTSRHGRPNGLYRSQDGGETWAPSPLLRQGLVLNAVRVSPANPQRLYATGKEESRMLLLRSDDAGETWREVVHTLAPLLLPYDLMVEAADPVSADIVWARVSSQGSTFMLRSDDGGETFVNVSEIQDVFINMELSADGKTTWVGTLNHFFRGPSTGPLDMLTLPTGNACVLRQGDTLYGCGSTWLHDWALARSTDQGSTWEHLFGLYEIQGTHHCPRGTPVRDLCPSRWPQLAEQLGAPLYPDGGVEEPTPEDAGTPDAGAPDAGPADAGSTPEPPPGPKGSGGCGAMGGNMAPLLMLLSLFTLLRRGRRREHSTTGPLP</sequence>
<evidence type="ECO:0008006" key="7">
    <source>
        <dbReference type="Google" id="ProtNLM"/>
    </source>
</evidence>
<feature type="signal peptide" evidence="2">
    <location>
        <begin position="1"/>
        <end position="28"/>
    </location>
</feature>
<dbReference type="AlphaFoldDB" id="A0A511T9C0"/>
<dbReference type="OrthoDB" id="5497530at2"/>
<evidence type="ECO:0000313" key="4">
    <source>
        <dbReference type="EMBL" id="SEU37687.1"/>
    </source>
</evidence>
<dbReference type="EMBL" id="BJXR01000040">
    <property type="protein sequence ID" value="GEN10759.1"/>
    <property type="molecule type" value="Genomic_DNA"/>
</dbReference>
<dbReference type="SUPFAM" id="SSF110296">
    <property type="entry name" value="Oligoxyloglucan reducing end-specific cellobiohydrolase"/>
    <property type="match status" value="1"/>
</dbReference>
<keyword evidence="5" id="KW-1185">Reference proteome</keyword>
<dbReference type="CDD" id="cd15482">
    <property type="entry name" value="Sialidase_non-viral"/>
    <property type="match status" value="1"/>
</dbReference>
<dbReference type="GO" id="GO:0010411">
    <property type="term" value="P:xyloglucan metabolic process"/>
    <property type="evidence" value="ECO:0007669"/>
    <property type="project" value="TreeGrafter"/>
</dbReference>
<organism evidence="3 6">
    <name type="scientific">Myxococcus fulvus</name>
    <dbReference type="NCBI Taxonomy" id="33"/>
    <lineage>
        <taxon>Bacteria</taxon>
        <taxon>Pseudomonadati</taxon>
        <taxon>Myxococcota</taxon>
        <taxon>Myxococcia</taxon>
        <taxon>Myxococcales</taxon>
        <taxon>Cystobacterineae</taxon>
        <taxon>Myxococcaceae</taxon>
        <taxon>Myxococcus</taxon>
    </lineage>
</organism>
<feature type="chain" id="PRO_5022802700" description="BNR/Asp-box repeat-containing protein" evidence="2">
    <location>
        <begin position="29"/>
        <end position="454"/>
    </location>
</feature>
<dbReference type="Gene3D" id="2.130.10.10">
    <property type="entry name" value="YVTN repeat-like/Quinoprotein amine dehydrogenase"/>
    <property type="match status" value="2"/>
</dbReference>
<gene>
    <name evidence="3" type="ORF">MFU01_57960</name>
    <name evidence="4" type="ORF">SAMN05443572_112191</name>
</gene>
<keyword evidence="2" id="KW-0732">Signal</keyword>
<dbReference type="InterPro" id="IPR052025">
    <property type="entry name" value="Xyloglucanase_GH74"/>
</dbReference>
<dbReference type="EMBL" id="FOIB01000012">
    <property type="protein sequence ID" value="SEU37687.1"/>
    <property type="molecule type" value="Genomic_DNA"/>
</dbReference>
<proteinExistence type="predicted"/>
<dbReference type="RefSeq" id="WP_074958215.1">
    <property type="nucleotide sequence ID" value="NZ_BJXR01000040.1"/>
</dbReference>
<dbReference type="PANTHER" id="PTHR43739">
    <property type="entry name" value="XYLOGLUCANASE (EUROFUNG)"/>
    <property type="match status" value="1"/>
</dbReference>
<dbReference type="Proteomes" id="UP000183760">
    <property type="component" value="Unassembled WGS sequence"/>
</dbReference>
<accession>A0A511T9C0</accession>
<dbReference type="PANTHER" id="PTHR43739:SF5">
    <property type="entry name" value="EXO-ALPHA-SIALIDASE"/>
    <property type="match status" value="1"/>
</dbReference>
<reference evidence="3 6" key="2">
    <citation type="submission" date="2019-07" db="EMBL/GenBank/DDBJ databases">
        <title>Whole genome shotgun sequence of Myxococcus fulvus NBRC 100333.</title>
        <authorList>
            <person name="Hosoyama A."/>
            <person name="Uohara A."/>
            <person name="Ohji S."/>
            <person name="Ichikawa N."/>
        </authorList>
    </citation>
    <scope>NUCLEOTIDE SEQUENCE [LARGE SCALE GENOMIC DNA]</scope>
    <source>
        <strain evidence="3 6">NBRC 100333</strain>
    </source>
</reference>
<evidence type="ECO:0000313" key="6">
    <source>
        <dbReference type="Proteomes" id="UP000321514"/>
    </source>
</evidence>
<evidence type="ECO:0000313" key="3">
    <source>
        <dbReference type="EMBL" id="GEN10759.1"/>
    </source>
</evidence>
<evidence type="ECO:0000256" key="1">
    <source>
        <dbReference type="SAM" id="MobiDB-lite"/>
    </source>
</evidence>
<evidence type="ECO:0000256" key="2">
    <source>
        <dbReference type="SAM" id="SignalP"/>
    </source>
</evidence>